<dbReference type="Gene3D" id="2.60.40.10">
    <property type="entry name" value="Immunoglobulins"/>
    <property type="match status" value="1"/>
</dbReference>
<evidence type="ECO:0000313" key="3">
    <source>
        <dbReference type="Proteomes" id="UP000176253"/>
    </source>
</evidence>
<accession>A0A1F5ZY78</accession>
<dbReference type="InterPro" id="IPR013783">
    <property type="entry name" value="Ig-like_fold"/>
</dbReference>
<dbReference type="STRING" id="1798383.A3D78_06230"/>
<protein>
    <recommendedName>
        <fullName evidence="1">Glycoside hydrolase 123 N-terminal domain-containing protein</fullName>
    </recommendedName>
</protein>
<evidence type="ECO:0000313" key="2">
    <source>
        <dbReference type="EMBL" id="OGG17305.1"/>
    </source>
</evidence>
<dbReference type="AlphaFoldDB" id="A0A1F5ZY78"/>
<dbReference type="EMBL" id="MFJM01000041">
    <property type="protein sequence ID" value="OGG17305.1"/>
    <property type="molecule type" value="Genomic_DNA"/>
</dbReference>
<proteinExistence type="predicted"/>
<reference evidence="2 3" key="1">
    <citation type="journal article" date="2016" name="Nat. Commun.">
        <title>Thousands of microbial genomes shed light on interconnected biogeochemical processes in an aquifer system.</title>
        <authorList>
            <person name="Anantharaman K."/>
            <person name="Brown C.T."/>
            <person name="Hug L.A."/>
            <person name="Sharon I."/>
            <person name="Castelle C.J."/>
            <person name="Probst A.J."/>
            <person name="Thomas B.C."/>
            <person name="Singh A."/>
            <person name="Wilkins M.J."/>
            <person name="Karaoz U."/>
            <person name="Brodie E.L."/>
            <person name="Williams K.H."/>
            <person name="Hubbard S.S."/>
            <person name="Banfield J.F."/>
        </authorList>
    </citation>
    <scope>NUCLEOTIDE SEQUENCE [LARGE SCALE GENOMIC DNA]</scope>
</reference>
<comment type="caution">
    <text evidence="2">The sequence shown here is derived from an EMBL/GenBank/DDBJ whole genome shotgun (WGS) entry which is preliminary data.</text>
</comment>
<sequence length="479" mass="53144">MIFLLKILISLLLIILFPGKAYSAGPGIWLEDGLTRVFKNDPAKTTNSITLYSAKNEYESFQIVVKAPAGNGLANVNVTVSNLIGPNGTVISMDNLFLYREHYLNVTQGSRHHTGKTNPPLGPGWYPDALIPFKNPTTGNDLTGRLDAVPFSLTAGQNQPVWIDIYVPPDAAAGQYNGTITATSDQGNVSAQITLNVWNFSLPKTRSLKGQTHIWTPAYKNRTTDIELLKHRFNSKQVNINDERFLIDNYGLDEINIFTPSGATYNNCTARPPPLVSDVVTEVARHQKDISLFNSYANEVWNCTSQFPTFLQWATNLRAGGIQPEIVTYPVDALMGSDLDHTAADIWYILPKHFDQAKANIDKLVNHQGTQVRSYNPLVQDGYSPKFTIDFSPINARIMQGFINQSMGLTGTKFWRVDNWTSDPWNNPNLLSQGGVPVPGEGAMVYSGDIVGLPGQVVSGVRMKWFREGSEDFEYIQIL</sequence>
<feature type="domain" description="Glycoside hydrolase 123 N-terminal" evidence="1">
    <location>
        <begin position="41"/>
        <end position="182"/>
    </location>
</feature>
<feature type="non-terminal residue" evidence="2">
    <location>
        <position position="479"/>
    </location>
</feature>
<dbReference type="Proteomes" id="UP000176253">
    <property type="component" value="Unassembled WGS sequence"/>
</dbReference>
<name>A0A1F5ZY78_9BACT</name>
<dbReference type="InterPro" id="IPR053850">
    <property type="entry name" value="Glyco_hydro_123_N_2"/>
</dbReference>
<evidence type="ECO:0000259" key="1">
    <source>
        <dbReference type="Pfam" id="PF22680"/>
    </source>
</evidence>
<dbReference type="Pfam" id="PF22680">
    <property type="entry name" value="Glyco_hydro_123_N_2"/>
    <property type="match status" value="1"/>
</dbReference>
<gene>
    <name evidence="2" type="ORF">A3D78_06230</name>
</gene>
<organism evidence="2 3">
    <name type="scientific">Candidatus Gottesmanbacteria bacterium RIFCSPHIGHO2_02_FULL_39_14</name>
    <dbReference type="NCBI Taxonomy" id="1798383"/>
    <lineage>
        <taxon>Bacteria</taxon>
        <taxon>Candidatus Gottesmaniibacteriota</taxon>
    </lineage>
</organism>